<gene>
    <name evidence="1" type="primary">ARHGEF10_1</name>
    <name evidence="1" type="ORF">K3G42_031779</name>
</gene>
<keyword evidence="2" id="KW-1185">Reference proteome</keyword>
<name>A0ACB8GD34_9SAUR</name>
<reference evidence="1" key="1">
    <citation type="submission" date="2021-08" db="EMBL/GenBank/DDBJ databases">
        <title>The first chromosome-level gecko genome reveals the dynamic sex chromosomes of Neotropical dwarf geckos (Sphaerodactylidae: Sphaerodactylus).</title>
        <authorList>
            <person name="Pinto B.J."/>
            <person name="Keating S.E."/>
            <person name="Gamble T."/>
        </authorList>
    </citation>
    <scope>NUCLEOTIDE SEQUENCE</scope>
    <source>
        <strain evidence="1">TG3544</strain>
    </source>
</reference>
<evidence type="ECO:0000313" key="2">
    <source>
        <dbReference type="Proteomes" id="UP000827872"/>
    </source>
</evidence>
<dbReference type="Proteomes" id="UP000827872">
    <property type="component" value="Linkage Group LG01"/>
</dbReference>
<sequence length="445" mass="49537">MGPGQLYHDLQNLLHDLNVVGQISQLIGSLKGHYQNLNQSVAHDWSSGLQKLILKKEDEIRAADRCRIQLQLPGKPDKSGRPTFFTAVFNTFTPAIKQSWINNLQMAKLALVEENMLGWFCIEDDGNQIKKEKHPLLVKHMPVMMAKQQEFKVECAAYNPEPYSCEESDPDSLSIEHGFLWIGSCTNQMGQIAIVSFQNSSPKVIECFNVESRILCMVYIPEVEKCKGLEVPSDLEDVPTKPPSVPTVCLGTEEGSISVYKSSQGSKKVRLQHFFTPEKSTVMSLAYKSSCLFVGLVNGNIVIYTKSEEIASPTKDMLCQQASQLGKMPVGLQQDLALIESIQESASLKEPSQLSAALTFLERVRSGRQLFKDVQGEGPVSSPIQDKYPLGQGACQSPRLDWLSPELALGKNMKGMPRSSQEERAGPIQRYQETGKWLSRGEIGW</sequence>
<comment type="caution">
    <text evidence="1">The sequence shown here is derived from an EMBL/GenBank/DDBJ whole genome shotgun (WGS) entry which is preliminary data.</text>
</comment>
<evidence type="ECO:0000313" key="1">
    <source>
        <dbReference type="EMBL" id="KAH8017675.1"/>
    </source>
</evidence>
<accession>A0ACB8GD34</accession>
<dbReference type="EMBL" id="CM037614">
    <property type="protein sequence ID" value="KAH8017675.1"/>
    <property type="molecule type" value="Genomic_DNA"/>
</dbReference>
<organism evidence="1 2">
    <name type="scientific">Sphaerodactylus townsendi</name>
    <dbReference type="NCBI Taxonomy" id="933632"/>
    <lineage>
        <taxon>Eukaryota</taxon>
        <taxon>Metazoa</taxon>
        <taxon>Chordata</taxon>
        <taxon>Craniata</taxon>
        <taxon>Vertebrata</taxon>
        <taxon>Euteleostomi</taxon>
        <taxon>Lepidosauria</taxon>
        <taxon>Squamata</taxon>
        <taxon>Bifurcata</taxon>
        <taxon>Gekkota</taxon>
        <taxon>Sphaerodactylidae</taxon>
        <taxon>Sphaerodactylus</taxon>
    </lineage>
</organism>
<proteinExistence type="predicted"/>
<protein>
    <submittedName>
        <fullName evidence="1">Rho guanine nucleotide exchange factor 10</fullName>
    </submittedName>
</protein>